<dbReference type="InterPro" id="IPR004365">
    <property type="entry name" value="NA-bd_OB_tRNA"/>
</dbReference>
<dbReference type="FunFam" id="1.10.10.10:FF:000168">
    <property type="entry name" value="Replication protein A 32 kDa subunit"/>
    <property type="match status" value="1"/>
</dbReference>
<dbReference type="AlphaFoldDB" id="A0A9Q0HXA6"/>
<feature type="domain" description="OB" evidence="11">
    <location>
        <begin position="74"/>
        <end position="140"/>
    </location>
</feature>
<evidence type="ECO:0000259" key="12">
    <source>
        <dbReference type="Pfam" id="PF08784"/>
    </source>
</evidence>
<dbReference type="Pfam" id="PF08784">
    <property type="entry name" value="RPA_C"/>
    <property type="match status" value="1"/>
</dbReference>
<dbReference type="GO" id="GO:0006289">
    <property type="term" value="P:nucleotide-excision repair"/>
    <property type="evidence" value="ECO:0007669"/>
    <property type="project" value="TreeGrafter"/>
</dbReference>
<evidence type="ECO:0000256" key="7">
    <source>
        <dbReference type="ARBA" id="ARBA00023204"/>
    </source>
</evidence>
<evidence type="ECO:0000256" key="10">
    <source>
        <dbReference type="SAM" id="MobiDB-lite"/>
    </source>
</evidence>
<protein>
    <recommendedName>
        <fullName evidence="15">Replication protein A 32 kDa subunit</fullName>
    </recommendedName>
</protein>
<gene>
    <name evidence="13" type="ORF">LUZ63_001838</name>
</gene>
<dbReference type="GO" id="GO:0005662">
    <property type="term" value="C:DNA replication factor A complex"/>
    <property type="evidence" value="ECO:0007669"/>
    <property type="project" value="TreeGrafter"/>
</dbReference>
<organism evidence="13 14">
    <name type="scientific">Rhynchospora breviuscula</name>
    <dbReference type="NCBI Taxonomy" id="2022672"/>
    <lineage>
        <taxon>Eukaryota</taxon>
        <taxon>Viridiplantae</taxon>
        <taxon>Streptophyta</taxon>
        <taxon>Embryophyta</taxon>
        <taxon>Tracheophyta</taxon>
        <taxon>Spermatophyta</taxon>
        <taxon>Magnoliopsida</taxon>
        <taxon>Liliopsida</taxon>
        <taxon>Poales</taxon>
        <taxon>Cyperaceae</taxon>
        <taxon>Cyperoideae</taxon>
        <taxon>Rhynchosporeae</taxon>
        <taxon>Rhynchospora</taxon>
    </lineage>
</organism>
<dbReference type="PIRSF" id="PIRSF036949">
    <property type="entry name" value="RPA32"/>
    <property type="match status" value="1"/>
</dbReference>
<dbReference type="GO" id="GO:0006260">
    <property type="term" value="P:DNA replication"/>
    <property type="evidence" value="ECO:0007669"/>
    <property type="project" value="UniProtKB-KW"/>
</dbReference>
<keyword evidence="14" id="KW-1185">Reference proteome</keyword>
<dbReference type="Gene3D" id="1.10.10.10">
    <property type="entry name" value="Winged helix-like DNA-binding domain superfamily/Winged helix DNA-binding domain"/>
    <property type="match status" value="1"/>
</dbReference>
<dbReference type="CDD" id="cd04478">
    <property type="entry name" value="RPA2_DBD_D"/>
    <property type="match status" value="1"/>
</dbReference>
<dbReference type="EMBL" id="JAMQYH010000001">
    <property type="protein sequence ID" value="KAJ1702059.1"/>
    <property type="molecule type" value="Genomic_DNA"/>
</dbReference>
<dbReference type="OrthoDB" id="25571at2759"/>
<comment type="subcellular location">
    <subcellularLocation>
        <location evidence="1">Nucleus</location>
    </subcellularLocation>
</comment>
<evidence type="ECO:0000256" key="2">
    <source>
        <dbReference type="ARBA" id="ARBA00007815"/>
    </source>
</evidence>
<dbReference type="InterPro" id="IPR012340">
    <property type="entry name" value="NA-bd_OB-fold"/>
</dbReference>
<dbReference type="PANTHER" id="PTHR13989:SF16">
    <property type="entry name" value="REPLICATION PROTEIN A2"/>
    <property type="match status" value="1"/>
</dbReference>
<dbReference type="GO" id="GO:0000724">
    <property type="term" value="P:double-strand break repair via homologous recombination"/>
    <property type="evidence" value="ECO:0007669"/>
    <property type="project" value="TreeGrafter"/>
</dbReference>
<evidence type="ECO:0000256" key="8">
    <source>
        <dbReference type="ARBA" id="ARBA00023242"/>
    </source>
</evidence>
<dbReference type="GO" id="GO:0000781">
    <property type="term" value="C:chromosome, telomeric region"/>
    <property type="evidence" value="ECO:0007669"/>
    <property type="project" value="TreeGrafter"/>
</dbReference>
<evidence type="ECO:0000256" key="4">
    <source>
        <dbReference type="ARBA" id="ARBA00022763"/>
    </source>
</evidence>
<dbReference type="Pfam" id="PF01336">
    <property type="entry name" value="tRNA_anti-codon"/>
    <property type="match status" value="1"/>
</dbReference>
<dbReference type="InterPro" id="IPR014646">
    <property type="entry name" value="Rfa2/RPA32"/>
</dbReference>
<keyword evidence="3" id="KW-0235">DNA replication</keyword>
<name>A0A9Q0HXA6_9POAL</name>
<feature type="domain" description="Replication protein A C-terminal" evidence="12">
    <location>
        <begin position="172"/>
        <end position="257"/>
    </location>
</feature>
<dbReference type="Proteomes" id="UP001151287">
    <property type="component" value="Unassembled WGS sequence"/>
</dbReference>
<accession>A0A9Q0HXA6</accession>
<feature type="compositionally biased region" description="Polar residues" evidence="10">
    <location>
        <begin position="21"/>
        <end position="31"/>
    </location>
</feature>
<dbReference type="InterPro" id="IPR036388">
    <property type="entry name" value="WH-like_DNA-bd_sf"/>
</dbReference>
<dbReference type="GO" id="GO:0035861">
    <property type="term" value="C:site of double-strand break"/>
    <property type="evidence" value="ECO:0007669"/>
    <property type="project" value="TreeGrafter"/>
</dbReference>
<proteinExistence type="inferred from homology"/>
<keyword evidence="8" id="KW-0539">Nucleus</keyword>
<dbReference type="SUPFAM" id="SSF46785">
    <property type="entry name" value="Winged helix' DNA-binding domain"/>
    <property type="match status" value="1"/>
</dbReference>
<dbReference type="InterPro" id="IPR036390">
    <property type="entry name" value="WH_DNA-bd_sf"/>
</dbReference>
<comment type="similarity">
    <text evidence="2">Belongs to the replication factor A protein 2 family.</text>
</comment>
<sequence>MYASHQDGGASHFYGGGFMPSQATQTPDQAGSSKTRSSTTSTTVPLTIKQITEAYHLNDERADFLIDGVEPSLVRLLGRVLNKAERVTDVSFLLDDGTGSIEVTRWVSDSFDTDEMTKIENGMYIVLIGKLKAFQGKRHIGAHAVRPVQDFNQITLHFMECIHAHLDNSRKATAVPATTSAMNDMRAYQTLNVGTGASGDIRDVVLSVFQEPASLARENGLHVNEIIRRLGLQEQKIREAIEYHVEVGNIYSTIDDDHYKSACNG</sequence>
<evidence type="ECO:0000256" key="5">
    <source>
        <dbReference type="ARBA" id="ARBA00023125"/>
    </source>
</evidence>
<evidence type="ECO:0000313" key="13">
    <source>
        <dbReference type="EMBL" id="KAJ1702059.1"/>
    </source>
</evidence>
<dbReference type="Gene3D" id="2.40.50.140">
    <property type="entry name" value="Nucleic acid-binding proteins"/>
    <property type="match status" value="1"/>
</dbReference>
<evidence type="ECO:0000256" key="9">
    <source>
        <dbReference type="ARBA" id="ARBA00056440"/>
    </source>
</evidence>
<dbReference type="InterPro" id="IPR040260">
    <property type="entry name" value="RFA2-like"/>
</dbReference>
<reference evidence="13" key="1">
    <citation type="journal article" date="2022" name="Cell">
        <title>Repeat-based holocentromeres influence genome architecture and karyotype evolution.</title>
        <authorList>
            <person name="Hofstatter P.G."/>
            <person name="Thangavel G."/>
            <person name="Lux T."/>
            <person name="Neumann P."/>
            <person name="Vondrak T."/>
            <person name="Novak P."/>
            <person name="Zhang M."/>
            <person name="Costa L."/>
            <person name="Castellani M."/>
            <person name="Scott A."/>
            <person name="Toegelov H."/>
            <person name="Fuchs J."/>
            <person name="Mata-Sucre Y."/>
            <person name="Dias Y."/>
            <person name="Vanzela A.L.L."/>
            <person name="Huettel B."/>
            <person name="Almeida C.C.S."/>
            <person name="Simkova H."/>
            <person name="Souza G."/>
            <person name="Pedrosa-Harand A."/>
            <person name="Macas J."/>
            <person name="Mayer K.F.X."/>
            <person name="Houben A."/>
            <person name="Marques A."/>
        </authorList>
    </citation>
    <scope>NUCLEOTIDE SEQUENCE</scope>
    <source>
        <strain evidence="13">RhyBre1mFocal</strain>
    </source>
</reference>
<evidence type="ECO:0000313" key="14">
    <source>
        <dbReference type="Proteomes" id="UP001151287"/>
    </source>
</evidence>
<comment type="caution">
    <text evidence="13">The sequence shown here is derived from an EMBL/GenBank/DDBJ whole genome shotgun (WGS) entry which is preliminary data.</text>
</comment>
<evidence type="ECO:0008006" key="15">
    <source>
        <dbReference type="Google" id="ProtNLM"/>
    </source>
</evidence>
<comment type="function">
    <text evidence="9">Component of the replication protein A complex (RPA) required for DNA recombination, repair and replication. The activity of RPA is mediated by single-stranded DNA binding and protein interactions.</text>
</comment>
<feature type="compositionally biased region" description="Low complexity" evidence="10">
    <location>
        <begin position="32"/>
        <end position="43"/>
    </location>
</feature>
<evidence type="ECO:0000256" key="1">
    <source>
        <dbReference type="ARBA" id="ARBA00004123"/>
    </source>
</evidence>
<keyword evidence="7" id="KW-0234">DNA repair</keyword>
<keyword evidence="6" id="KW-0233">DNA recombination</keyword>
<evidence type="ECO:0000256" key="6">
    <source>
        <dbReference type="ARBA" id="ARBA00023172"/>
    </source>
</evidence>
<dbReference type="SUPFAM" id="SSF50249">
    <property type="entry name" value="Nucleic acid-binding proteins"/>
    <property type="match status" value="1"/>
</dbReference>
<keyword evidence="4" id="KW-0227">DNA damage</keyword>
<dbReference type="PANTHER" id="PTHR13989">
    <property type="entry name" value="REPLICATION PROTEIN A-RELATED"/>
    <property type="match status" value="1"/>
</dbReference>
<keyword evidence="5" id="KW-0238">DNA-binding</keyword>
<evidence type="ECO:0000259" key="11">
    <source>
        <dbReference type="Pfam" id="PF01336"/>
    </source>
</evidence>
<feature type="region of interest" description="Disordered" evidence="10">
    <location>
        <begin position="13"/>
        <end position="43"/>
    </location>
</feature>
<evidence type="ECO:0000256" key="3">
    <source>
        <dbReference type="ARBA" id="ARBA00022705"/>
    </source>
</evidence>
<dbReference type="InterPro" id="IPR014892">
    <property type="entry name" value="RPA_C"/>
</dbReference>
<dbReference type="GO" id="GO:0003697">
    <property type="term" value="F:single-stranded DNA binding"/>
    <property type="evidence" value="ECO:0007669"/>
    <property type="project" value="TreeGrafter"/>
</dbReference>
<dbReference type="FunFam" id="2.40.50.140:FF:000184">
    <property type="entry name" value="replication protein A 32 kDa subunit A-like"/>
    <property type="match status" value="1"/>
</dbReference>